<dbReference type="Gramene" id="GBG74516">
    <property type="protein sequence ID" value="GBG74516"/>
    <property type="gene ID" value="CBR_g18926"/>
</dbReference>
<dbReference type="AlphaFoldDB" id="A0A388KWS2"/>
<evidence type="ECO:0000259" key="2">
    <source>
        <dbReference type="PROSITE" id="PS50158"/>
    </source>
</evidence>
<name>A0A388KWS2_CHABU</name>
<dbReference type="InterPro" id="IPR036875">
    <property type="entry name" value="Znf_CCHC_sf"/>
</dbReference>
<reference evidence="3 4" key="1">
    <citation type="journal article" date="2018" name="Cell">
        <title>The Chara Genome: Secondary Complexity and Implications for Plant Terrestrialization.</title>
        <authorList>
            <person name="Nishiyama T."/>
            <person name="Sakayama H."/>
            <person name="Vries J.D."/>
            <person name="Buschmann H."/>
            <person name="Saint-Marcoux D."/>
            <person name="Ullrich K.K."/>
            <person name="Haas F.B."/>
            <person name="Vanderstraeten L."/>
            <person name="Becker D."/>
            <person name="Lang D."/>
            <person name="Vosolsobe S."/>
            <person name="Rombauts S."/>
            <person name="Wilhelmsson P.K.I."/>
            <person name="Janitza P."/>
            <person name="Kern R."/>
            <person name="Heyl A."/>
            <person name="Rumpler F."/>
            <person name="Villalobos L.I.A.C."/>
            <person name="Clay J.M."/>
            <person name="Skokan R."/>
            <person name="Toyoda A."/>
            <person name="Suzuki Y."/>
            <person name="Kagoshima H."/>
            <person name="Schijlen E."/>
            <person name="Tajeshwar N."/>
            <person name="Catarino B."/>
            <person name="Hetherington A.J."/>
            <person name="Saltykova A."/>
            <person name="Bonnot C."/>
            <person name="Breuninger H."/>
            <person name="Symeonidi A."/>
            <person name="Radhakrishnan G.V."/>
            <person name="Van Nieuwerburgh F."/>
            <person name="Deforce D."/>
            <person name="Chang C."/>
            <person name="Karol K.G."/>
            <person name="Hedrich R."/>
            <person name="Ulvskov P."/>
            <person name="Glockner G."/>
            <person name="Delwiche C.F."/>
            <person name="Petrasek J."/>
            <person name="Van de Peer Y."/>
            <person name="Friml J."/>
            <person name="Beilby M."/>
            <person name="Dolan L."/>
            <person name="Kohara Y."/>
            <person name="Sugano S."/>
            <person name="Fujiyama A."/>
            <person name="Delaux P.-M."/>
            <person name="Quint M."/>
            <person name="TheiBen G."/>
            <person name="Hagemann M."/>
            <person name="Harholt J."/>
            <person name="Dunand C."/>
            <person name="Zachgo S."/>
            <person name="Langdale J."/>
            <person name="Maumus F."/>
            <person name="Straeten D.V.D."/>
            <person name="Gould S.B."/>
            <person name="Rensing S.A."/>
        </authorList>
    </citation>
    <scope>NUCLEOTIDE SEQUENCE [LARGE SCALE GENOMIC DNA]</scope>
    <source>
        <strain evidence="3 4">S276</strain>
    </source>
</reference>
<dbReference type="GO" id="GO:0003676">
    <property type="term" value="F:nucleic acid binding"/>
    <property type="evidence" value="ECO:0007669"/>
    <property type="project" value="InterPro"/>
</dbReference>
<gene>
    <name evidence="3" type="ORF">CBR_g18926</name>
</gene>
<dbReference type="InterPro" id="IPR001878">
    <property type="entry name" value="Znf_CCHC"/>
</dbReference>
<keyword evidence="1" id="KW-0479">Metal-binding</keyword>
<feature type="domain" description="CCHC-type" evidence="2">
    <location>
        <begin position="477"/>
        <end position="491"/>
    </location>
</feature>
<keyword evidence="4" id="KW-1185">Reference proteome</keyword>
<protein>
    <recommendedName>
        <fullName evidence="2">CCHC-type domain-containing protein</fullName>
    </recommendedName>
</protein>
<sequence>MKTVLDNQETHHEQAIKNLLMNIELLPDQFEYLLKTSNKERTADKKALAKDGKREMKFHWEYDEVREPRHGYVCDQVRYFRQQSMAVMRDSVVHLTATKNEVLEESLKSWKRGLQSFSLYRAIVAEVQADLQFPLTKPQEESTIEALFNLLLQLKKNYKRLAEMIFAQQSVTTDYKLCLQQAADLVQLSSIFAQNLLTSADERGDTAAEKADLRNLIVELLLLQKSYQKWASSLSGMRLQNIMHILPIVGGFGSSPATAVQYFGNAILSRRRSSRPIRSSQLVKEVVVALWSSQIHSATYQFTSEIRPSFSILANCSNSPIWLDRDHTVQLDPNLIHKFKLWSDILDNVGGMLFQHFFDQPGVEPAEHIWQDFLLARGAIERAFLQCPANVLQIMAIWTIHRWPLEETEGGFSNGNEWGNGDITTVVANKGDTYNGGVWKKRARPFPEHPGIASGKSWEKMNITQKVWQDRMDNHQCLKCGTEGHIIAWCPLIRNPKGSGQ</sequence>
<dbReference type="GO" id="GO:0008270">
    <property type="term" value="F:zinc ion binding"/>
    <property type="evidence" value="ECO:0007669"/>
    <property type="project" value="UniProtKB-KW"/>
</dbReference>
<dbReference type="SUPFAM" id="SSF57756">
    <property type="entry name" value="Retrovirus zinc finger-like domains"/>
    <property type="match status" value="1"/>
</dbReference>
<dbReference type="Proteomes" id="UP000265515">
    <property type="component" value="Unassembled WGS sequence"/>
</dbReference>
<keyword evidence="1" id="KW-0862">Zinc</keyword>
<organism evidence="3 4">
    <name type="scientific">Chara braunii</name>
    <name type="common">Braun's stonewort</name>
    <dbReference type="NCBI Taxonomy" id="69332"/>
    <lineage>
        <taxon>Eukaryota</taxon>
        <taxon>Viridiplantae</taxon>
        <taxon>Streptophyta</taxon>
        <taxon>Charophyceae</taxon>
        <taxon>Charales</taxon>
        <taxon>Characeae</taxon>
        <taxon>Chara</taxon>
    </lineage>
</organism>
<dbReference type="PROSITE" id="PS50158">
    <property type="entry name" value="ZF_CCHC"/>
    <property type="match status" value="1"/>
</dbReference>
<accession>A0A388KWS2</accession>
<proteinExistence type="predicted"/>
<keyword evidence="1" id="KW-0863">Zinc-finger</keyword>
<comment type="caution">
    <text evidence="3">The sequence shown here is derived from an EMBL/GenBank/DDBJ whole genome shotgun (WGS) entry which is preliminary data.</text>
</comment>
<evidence type="ECO:0000256" key="1">
    <source>
        <dbReference type="PROSITE-ProRule" id="PRU00047"/>
    </source>
</evidence>
<evidence type="ECO:0000313" key="4">
    <source>
        <dbReference type="Proteomes" id="UP000265515"/>
    </source>
</evidence>
<dbReference type="EMBL" id="BFEA01000204">
    <property type="protein sequence ID" value="GBG74516.1"/>
    <property type="molecule type" value="Genomic_DNA"/>
</dbReference>
<evidence type="ECO:0000313" key="3">
    <source>
        <dbReference type="EMBL" id="GBG74516.1"/>
    </source>
</evidence>